<accession>A0AAD0KQH9</accession>
<feature type="transmembrane region" description="Helical" evidence="1">
    <location>
        <begin position="44"/>
        <end position="62"/>
    </location>
</feature>
<gene>
    <name evidence="2" type="ORF">DIJ64_05520</name>
</gene>
<dbReference type="Proteomes" id="UP000249682">
    <property type="component" value="Chromosome"/>
</dbReference>
<keyword evidence="1" id="KW-1133">Transmembrane helix</keyword>
<organism evidence="2 3">
    <name type="scientific">Mycobacterium leprae</name>
    <dbReference type="NCBI Taxonomy" id="1769"/>
    <lineage>
        <taxon>Bacteria</taxon>
        <taxon>Bacillati</taxon>
        <taxon>Actinomycetota</taxon>
        <taxon>Actinomycetes</taxon>
        <taxon>Mycobacteriales</taxon>
        <taxon>Mycobacteriaceae</taxon>
        <taxon>Mycobacterium</taxon>
    </lineage>
</organism>
<keyword evidence="1" id="KW-0812">Transmembrane</keyword>
<name>A0AAD0KQH9_MYCLR</name>
<evidence type="ECO:0000313" key="3">
    <source>
        <dbReference type="Proteomes" id="UP000249682"/>
    </source>
</evidence>
<sequence>MEVVMTNLLHRIGCHLDLILVSVTLGTLLIMLVRFTISLSFGSISDWFLSATIPLAVMNLAVL</sequence>
<dbReference type="AlphaFoldDB" id="A0AAD0KQH9"/>
<proteinExistence type="predicted"/>
<protein>
    <submittedName>
        <fullName evidence="2">Uncharacterized protein</fullName>
    </submittedName>
</protein>
<reference evidence="2 3" key="1">
    <citation type="submission" date="2018-05" db="EMBL/GenBank/DDBJ databases">
        <title>Evolution of small genomes with special reference to Mycobacterium leprae.</title>
        <authorList>
            <person name="Mohanty P.S."/>
            <person name="Bansal A.K."/>
            <person name="Gupta U.D."/>
            <person name="Naaz F."/>
            <person name="Dwivedi V.D."/>
            <person name="Singh H."/>
            <person name="Gupta G."/>
            <person name="Sharma S."/>
            <person name="Arora M."/>
        </authorList>
    </citation>
    <scope>NUCLEOTIDE SEQUENCE [LARGE SCALE GENOMIC DNA]</scope>
    <source>
        <strain evidence="2 3">MRHRU-235-G</strain>
    </source>
</reference>
<feature type="transmembrane region" description="Helical" evidence="1">
    <location>
        <begin position="12"/>
        <end position="32"/>
    </location>
</feature>
<dbReference type="EMBL" id="CP029543">
    <property type="protein sequence ID" value="AWV47728.1"/>
    <property type="molecule type" value="Genomic_DNA"/>
</dbReference>
<evidence type="ECO:0000313" key="2">
    <source>
        <dbReference type="EMBL" id="AWV47728.1"/>
    </source>
</evidence>
<evidence type="ECO:0000256" key="1">
    <source>
        <dbReference type="SAM" id="Phobius"/>
    </source>
</evidence>
<keyword evidence="1" id="KW-0472">Membrane</keyword>